<dbReference type="EMBL" id="JAHXZN010000014">
    <property type="protein sequence ID" value="MBW6533117.1"/>
    <property type="molecule type" value="Genomic_DNA"/>
</dbReference>
<evidence type="ECO:0000313" key="2">
    <source>
        <dbReference type="EMBL" id="MBW6533117.1"/>
    </source>
</evidence>
<dbReference type="Proteomes" id="UP000759103">
    <property type="component" value="Unassembled WGS sequence"/>
</dbReference>
<reference evidence="2 3" key="1">
    <citation type="submission" date="2021-07" db="EMBL/GenBank/DDBJ databases">
        <title>Sphingomonas sp.</title>
        <authorList>
            <person name="Feng G."/>
            <person name="Li J."/>
            <person name="Pan M."/>
        </authorList>
    </citation>
    <scope>NUCLEOTIDE SEQUENCE [LARGE SCALE GENOMIC DNA]</scope>
    <source>
        <strain evidence="2 3">RRHST34</strain>
    </source>
</reference>
<gene>
    <name evidence="2" type="ORF">KZ820_20425</name>
</gene>
<comment type="caution">
    <text evidence="2">The sequence shown here is derived from an EMBL/GenBank/DDBJ whole genome shotgun (WGS) entry which is preliminary data.</text>
</comment>
<dbReference type="RefSeq" id="WP_219750648.1">
    <property type="nucleotide sequence ID" value="NZ_JAHXZN010000014.1"/>
</dbReference>
<proteinExistence type="predicted"/>
<accession>A0ABS7BU34</accession>
<keyword evidence="3" id="KW-1185">Reference proteome</keyword>
<evidence type="ECO:0000313" key="3">
    <source>
        <dbReference type="Proteomes" id="UP000759103"/>
    </source>
</evidence>
<name>A0ABS7BU34_9SPHN</name>
<sequence length="132" mass="14615">MLRASVAMAMVALLAAAPAAAKRKSPDAELAELLKGRTAEPAVRCITPTTNDSQRIISGKGIVYGNGRRIWVNVPIGRLDTMRWDDVLVTERFGGQLCRNDQIRVVDRFSRVPRPILRLGEFVPYVKGSARR</sequence>
<evidence type="ECO:0000256" key="1">
    <source>
        <dbReference type="SAM" id="SignalP"/>
    </source>
</evidence>
<keyword evidence="1" id="KW-0732">Signal</keyword>
<feature type="chain" id="PRO_5045993703" evidence="1">
    <location>
        <begin position="22"/>
        <end position="132"/>
    </location>
</feature>
<protein>
    <submittedName>
        <fullName evidence="2">Uncharacterized protein</fullName>
    </submittedName>
</protein>
<organism evidence="2 3">
    <name type="scientific">Sphingomonas citri</name>
    <dbReference type="NCBI Taxonomy" id="2862499"/>
    <lineage>
        <taxon>Bacteria</taxon>
        <taxon>Pseudomonadati</taxon>
        <taxon>Pseudomonadota</taxon>
        <taxon>Alphaproteobacteria</taxon>
        <taxon>Sphingomonadales</taxon>
        <taxon>Sphingomonadaceae</taxon>
        <taxon>Sphingomonas</taxon>
    </lineage>
</organism>
<feature type="signal peptide" evidence="1">
    <location>
        <begin position="1"/>
        <end position="21"/>
    </location>
</feature>